<dbReference type="PANTHER" id="PTHR47691">
    <property type="entry name" value="REGULATOR-RELATED"/>
    <property type="match status" value="1"/>
</dbReference>
<evidence type="ECO:0000259" key="4">
    <source>
        <dbReference type="PROSITE" id="PS51755"/>
    </source>
</evidence>
<dbReference type="SMART" id="SM01043">
    <property type="entry name" value="BTAD"/>
    <property type="match status" value="1"/>
</dbReference>
<dbReference type="SUPFAM" id="SSF48452">
    <property type="entry name" value="TPR-like"/>
    <property type="match status" value="1"/>
</dbReference>
<dbReference type="PROSITE" id="PS51755">
    <property type="entry name" value="OMPR_PHOB"/>
    <property type="match status" value="1"/>
</dbReference>
<sequence length="552" mass="58767">MRFGVLGPVTAWTDAGTPVVIQGLKVRALLADLLVHEGRPVPADRLIDHLWGSELPGNPSATLSAKVSQLRRAFEDAEPGSRSLVRSGPAGYSLALDSAACDALRFRELAAAGAFEEALELWRGPAYADFGDEAFAETAVARLTDERLSACERADLSVAELSDLVREHPLREGLRAAHMRALYRAGRQSEALESFDQVRSLLLEELGLDPSPSLVALQQSILTQELPHARNNLPAQVTELIGRDDALADVAVALDTARLLTLTGPGGVGKTRLALGAAGAVADRFADGVVLVELAAVTPDALSVSNALTDAVQAALDLRDTGEAIVDRLAAVMGSRLLVLDNCEQVVEEVAVLVDRLLAAAPGLQVLATSREPLGLAGEVVWSVPPLAIPSIDSGPDAVGECSAVQLFVARAAAASRGFALTEETVADVAVLCRRLDGIPLALELAATRVRALGVHGLVARLDDRFRLLATGHRGAAPRQQTLHAMIDWSWELLDPAEQSVLQRLAVHADGCTANRRRPFAVRTTYWMCWYGSSTGLWSYPSTGRASDCWSR</sequence>
<dbReference type="Pfam" id="PF03704">
    <property type="entry name" value="BTAD"/>
    <property type="match status" value="1"/>
</dbReference>
<evidence type="ECO:0000256" key="3">
    <source>
        <dbReference type="PROSITE-ProRule" id="PRU01091"/>
    </source>
</evidence>
<gene>
    <name evidence="5" type="ORF">GCM10009742_08100</name>
</gene>
<dbReference type="PANTHER" id="PTHR47691:SF3">
    <property type="entry name" value="HTH-TYPE TRANSCRIPTIONAL REGULATOR RV0890C-RELATED"/>
    <property type="match status" value="1"/>
</dbReference>
<protein>
    <recommendedName>
        <fullName evidence="4">OmpR/PhoB-type domain-containing protein</fullName>
    </recommendedName>
</protein>
<evidence type="ECO:0000256" key="2">
    <source>
        <dbReference type="ARBA" id="ARBA00023125"/>
    </source>
</evidence>
<dbReference type="Gene3D" id="1.25.40.10">
    <property type="entry name" value="Tetratricopeptide repeat domain"/>
    <property type="match status" value="1"/>
</dbReference>
<evidence type="ECO:0000256" key="1">
    <source>
        <dbReference type="ARBA" id="ARBA00005820"/>
    </source>
</evidence>
<name>A0ABN2D4Z9_9ACTN</name>
<dbReference type="SUPFAM" id="SSF46894">
    <property type="entry name" value="C-terminal effector domain of the bipartite response regulators"/>
    <property type="match status" value="1"/>
</dbReference>
<feature type="domain" description="OmpR/PhoB-type" evidence="4">
    <location>
        <begin position="1"/>
        <end position="96"/>
    </location>
</feature>
<dbReference type="InterPro" id="IPR027417">
    <property type="entry name" value="P-loop_NTPase"/>
</dbReference>
<evidence type="ECO:0000313" key="6">
    <source>
        <dbReference type="Proteomes" id="UP001500190"/>
    </source>
</evidence>
<dbReference type="InterPro" id="IPR011990">
    <property type="entry name" value="TPR-like_helical_dom_sf"/>
</dbReference>
<keyword evidence="6" id="KW-1185">Reference proteome</keyword>
<dbReference type="Gene3D" id="1.10.10.10">
    <property type="entry name" value="Winged helix-like DNA-binding domain superfamily/Winged helix DNA-binding domain"/>
    <property type="match status" value="1"/>
</dbReference>
<dbReference type="InterPro" id="IPR036388">
    <property type="entry name" value="WH-like_DNA-bd_sf"/>
</dbReference>
<accession>A0ABN2D4Z9</accession>
<dbReference type="InterPro" id="IPR016032">
    <property type="entry name" value="Sig_transdc_resp-reg_C-effctor"/>
</dbReference>
<dbReference type="InterPro" id="IPR005158">
    <property type="entry name" value="BTAD"/>
</dbReference>
<reference evidence="5 6" key="1">
    <citation type="journal article" date="2019" name="Int. J. Syst. Evol. Microbiol.">
        <title>The Global Catalogue of Microorganisms (GCM) 10K type strain sequencing project: providing services to taxonomists for standard genome sequencing and annotation.</title>
        <authorList>
            <consortium name="The Broad Institute Genomics Platform"/>
            <consortium name="The Broad Institute Genome Sequencing Center for Infectious Disease"/>
            <person name="Wu L."/>
            <person name="Ma J."/>
        </authorList>
    </citation>
    <scope>NUCLEOTIDE SEQUENCE [LARGE SCALE GENOMIC DNA]</scope>
    <source>
        <strain evidence="5 6">JCM 14304</strain>
    </source>
</reference>
<dbReference type="InterPro" id="IPR001867">
    <property type="entry name" value="OmpR/PhoB-type_DNA-bd"/>
</dbReference>
<dbReference type="SMART" id="SM00862">
    <property type="entry name" value="Trans_reg_C"/>
    <property type="match status" value="1"/>
</dbReference>
<feature type="DNA-binding region" description="OmpR/PhoB-type" evidence="3">
    <location>
        <begin position="1"/>
        <end position="96"/>
    </location>
</feature>
<dbReference type="CDD" id="cd15831">
    <property type="entry name" value="BTAD"/>
    <property type="match status" value="1"/>
</dbReference>
<dbReference type="SUPFAM" id="SSF52540">
    <property type="entry name" value="P-loop containing nucleoside triphosphate hydrolases"/>
    <property type="match status" value="1"/>
</dbReference>
<comment type="caution">
    <text evidence="5">The sequence shown here is derived from an EMBL/GenBank/DDBJ whole genome shotgun (WGS) entry which is preliminary data.</text>
</comment>
<dbReference type="RefSeq" id="WP_344187982.1">
    <property type="nucleotide sequence ID" value="NZ_BAAAND010000001.1"/>
</dbReference>
<comment type="similarity">
    <text evidence="1">Belongs to the AfsR/DnrI/RedD regulatory family.</text>
</comment>
<evidence type="ECO:0000313" key="5">
    <source>
        <dbReference type="EMBL" id="GAA1568393.1"/>
    </source>
</evidence>
<organism evidence="5 6">
    <name type="scientific">Kribbella karoonensis</name>
    <dbReference type="NCBI Taxonomy" id="324851"/>
    <lineage>
        <taxon>Bacteria</taxon>
        <taxon>Bacillati</taxon>
        <taxon>Actinomycetota</taxon>
        <taxon>Actinomycetes</taxon>
        <taxon>Propionibacteriales</taxon>
        <taxon>Kribbellaceae</taxon>
        <taxon>Kribbella</taxon>
    </lineage>
</organism>
<dbReference type="EMBL" id="BAAAND010000001">
    <property type="protein sequence ID" value="GAA1568393.1"/>
    <property type="molecule type" value="Genomic_DNA"/>
</dbReference>
<dbReference type="Proteomes" id="UP001500190">
    <property type="component" value="Unassembled WGS sequence"/>
</dbReference>
<proteinExistence type="inferred from homology"/>
<keyword evidence="2 3" id="KW-0238">DNA-binding</keyword>
<dbReference type="Pfam" id="PF00486">
    <property type="entry name" value="Trans_reg_C"/>
    <property type="match status" value="1"/>
</dbReference>